<protein>
    <submittedName>
        <fullName evidence="1">Uncharacterized protein</fullName>
    </submittedName>
</protein>
<sequence>MLKIQKIRETRLKLCCSLINGAKIYGCGKEPSTLVKKSPSFRNNYVIKRE</sequence>
<dbReference type="AlphaFoldDB" id="A0A2P2JXC9"/>
<evidence type="ECO:0000313" key="1">
    <source>
        <dbReference type="EMBL" id="MBW98105.1"/>
    </source>
</evidence>
<organism evidence="1">
    <name type="scientific">Rhizophora mucronata</name>
    <name type="common">Asiatic mangrove</name>
    <dbReference type="NCBI Taxonomy" id="61149"/>
    <lineage>
        <taxon>Eukaryota</taxon>
        <taxon>Viridiplantae</taxon>
        <taxon>Streptophyta</taxon>
        <taxon>Embryophyta</taxon>
        <taxon>Tracheophyta</taxon>
        <taxon>Spermatophyta</taxon>
        <taxon>Magnoliopsida</taxon>
        <taxon>eudicotyledons</taxon>
        <taxon>Gunneridae</taxon>
        <taxon>Pentapetalae</taxon>
        <taxon>rosids</taxon>
        <taxon>fabids</taxon>
        <taxon>Malpighiales</taxon>
        <taxon>Rhizophoraceae</taxon>
        <taxon>Rhizophora</taxon>
    </lineage>
</organism>
<dbReference type="EMBL" id="GGEC01017622">
    <property type="protein sequence ID" value="MBW98105.1"/>
    <property type="molecule type" value="Transcribed_RNA"/>
</dbReference>
<name>A0A2P2JXC9_RHIMU</name>
<reference evidence="1" key="1">
    <citation type="submission" date="2018-02" db="EMBL/GenBank/DDBJ databases">
        <title>Rhizophora mucronata_Transcriptome.</title>
        <authorList>
            <person name="Meera S.P."/>
            <person name="Sreeshan A."/>
            <person name="Augustine A."/>
        </authorList>
    </citation>
    <scope>NUCLEOTIDE SEQUENCE</scope>
    <source>
        <tissue evidence="1">Leaf</tissue>
    </source>
</reference>
<proteinExistence type="predicted"/>
<accession>A0A2P2JXC9</accession>